<dbReference type="Pfam" id="PF00153">
    <property type="entry name" value="Mito_carr"/>
    <property type="match status" value="3"/>
</dbReference>
<dbReference type="GO" id="GO:0015218">
    <property type="term" value="F:pyrimidine nucleotide transmembrane transporter activity"/>
    <property type="evidence" value="ECO:0007669"/>
    <property type="project" value="InterPro"/>
</dbReference>
<name>A0A7J7KCB4_BUGNE</name>
<dbReference type="AlphaFoldDB" id="A0A7J7KCB4"/>
<evidence type="ECO:0000313" key="12">
    <source>
        <dbReference type="EMBL" id="KAF6035927.1"/>
    </source>
</evidence>
<keyword evidence="9 10" id="KW-0472">Membrane</keyword>
<evidence type="ECO:0008006" key="14">
    <source>
        <dbReference type="Google" id="ProtNLM"/>
    </source>
</evidence>
<evidence type="ECO:0000256" key="10">
    <source>
        <dbReference type="PROSITE-ProRule" id="PRU00282"/>
    </source>
</evidence>
<dbReference type="InterPro" id="IPR049562">
    <property type="entry name" value="SLC25A33/36-like"/>
</dbReference>
<dbReference type="InterPro" id="IPR018108">
    <property type="entry name" value="MCP_transmembrane"/>
</dbReference>
<keyword evidence="5" id="KW-0677">Repeat</keyword>
<evidence type="ECO:0000256" key="4">
    <source>
        <dbReference type="ARBA" id="ARBA00022692"/>
    </source>
</evidence>
<evidence type="ECO:0000256" key="7">
    <source>
        <dbReference type="ARBA" id="ARBA00022989"/>
    </source>
</evidence>
<organism evidence="12 13">
    <name type="scientific">Bugula neritina</name>
    <name type="common">Brown bryozoan</name>
    <name type="synonym">Sertularia neritina</name>
    <dbReference type="NCBI Taxonomy" id="10212"/>
    <lineage>
        <taxon>Eukaryota</taxon>
        <taxon>Metazoa</taxon>
        <taxon>Spiralia</taxon>
        <taxon>Lophotrochozoa</taxon>
        <taxon>Bryozoa</taxon>
        <taxon>Gymnolaemata</taxon>
        <taxon>Cheilostomatida</taxon>
        <taxon>Flustrina</taxon>
        <taxon>Buguloidea</taxon>
        <taxon>Bugulidae</taxon>
        <taxon>Bugula</taxon>
    </lineage>
</organism>
<dbReference type="SUPFAM" id="SSF103506">
    <property type="entry name" value="Mitochondrial carrier"/>
    <property type="match status" value="1"/>
</dbReference>
<dbReference type="GO" id="GO:0005743">
    <property type="term" value="C:mitochondrial inner membrane"/>
    <property type="evidence" value="ECO:0007669"/>
    <property type="project" value="UniProtKB-SubCell"/>
</dbReference>
<dbReference type="PANTHER" id="PTHR45829:SF4">
    <property type="entry name" value="MITOCHONDRIAL CARRIER PROTEIN RIM2"/>
    <property type="match status" value="1"/>
</dbReference>
<keyword evidence="7" id="KW-1133">Transmembrane helix</keyword>
<keyword evidence="8" id="KW-0496">Mitochondrion</keyword>
<dbReference type="PROSITE" id="PS50920">
    <property type="entry name" value="SOLCAR"/>
    <property type="match status" value="2"/>
</dbReference>
<dbReference type="OrthoDB" id="269120at2759"/>
<dbReference type="GO" id="GO:1990519">
    <property type="term" value="P:pyrimidine nucleotide import into mitochondrion"/>
    <property type="evidence" value="ECO:0007669"/>
    <property type="project" value="TreeGrafter"/>
</dbReference>
<feature type="repeat" description="Solcar" evidence="10">
    <location>
        <begin position="7"/>
        <end position="143"/>
    </location>
</feature>
<comment type="similarity">
    <text evidence="2 11">Belongs to the mitochondrial carrier (TC 2.A.29) family.</text>
</comment>
<dbReference type="Gene3D" id="1.50.40.10">
    <property type="entry name" value="Mitochondrial carrier domain"/>
    <property type="match status" value="1"/>
</dbReference>
<proteinExistence type="inferred from homology"/>
<evidence type="ECO:0000256" key="1">
    <source>
        <dbReference type="ARBA" id="ARBA00004448"/>
    </source>
</evidence>
<protein>
    <recommendedName>
        <fullName evidence="14">SLC25A36</fullName>
    </recommendedName>
</protein>
<keyword evidence="4 10" id="KW-0812">Transmembrane</keyword>
<evidence type="ECO:0000256" key="6">
    <source>
        <dbReference type="ARBA" id="ARBA00022792"/>
    </source>
</evidence>
<evidence type="ECO:0000313" key="13">
    <source>
        <dbReference type="Proteomes" id="UP000593567"/>
    </source>
</evidence>
<feature type="repeat" description="Solcar" evidence="10">
    <location>
        <begin position="153"/>
        <end position="188"/>
    </location>
</feature>
<dbReference type="PANTHER" id="PTHR45829">
    <property type="entry name" value="MITOCHONDRIAL CARRIER PROTEIN RIM2"/>
    <property type="match status" value="1"/>
</dbReference>
<evidence type="ECO:0000256" key="9">
    <source>
        <dbReference type="ARBA" id="ARBA00023136"/>
    </source>
</evidence>
<accession>A0A7J7KCB4</accession>
<dbReference type="Proteomes" id="UP000593567">
    <property type="component" value="Unassembled WGS sequence"/>
</dbReference>
<dbReference type="EMBL" id="VXIV02000808">
    <property type="protein sequence ID" value="KAF6035927.1"/>
    <property type="molecule type" value="Genomic_DNA"/>
</dbReference>
<keyword evidence="6" id="KW-0999">Mitochondrion inner membrane</keyword>
<dbReference type="InterPro" id="IPR023395">
    <property type="entry name" value="MCP_dom_sf"/>
</dbReference>
<keyword evidence="13" id="KW-1185">Reference proteome</keyword>
<evidence type="ECO:0000256" key="2">
    <source>
        <dbReference type="ARBA" id="ARBA00006375"/>
    </source>
</evidence>
<evidence type="ECO:0000256" key="8">
    <source>
        <dbReference type="ARBA" id="ARBA00023128"/>
    </source>
</evidence>
<sequence>MAAKEEVNPAIHLVAGGVGGTVGAIVTSPLDVVKTRLQSSCASWNSQSKKKLSSPLVCPNTGRPINPNRKVFFATRLNVSNYSTGPLASQSTPFHRLSLLQCLRHIYRTEGVAGWYKGLGSNLIGVTPSRAIYFAAYATSKDVYSRSVHLSSNSSLVHLLSAGTAGFICSTVTNPIWFVKTRLQLDQT</sequence>
<reference evidence="12" key="1">
    <citation type="submission" date="2020-06" db="EMBL/GenBank/DDBJ databases">
        <title>Draft genome of Bugula neritina, a colonial animal packing powerful symbionts and potential medicines.</title>
        <authorList>
            <person name="Rayko M."/>
        </authorList>
    </citation>
    <scope>NUCLEOTIDE SEQUENCE [LARGE SCALE GENOMIC DNA]</scope>
    <source>
        <strain evidence="12">Kwan_BN1</strain>
    </source>
</reference>
<evidence type="ECO:0000256" key="5">
    <source>
        <dbReference type="ARBA" id="ARBA00022737"/>
    </source>
</evidence>
<comment type="caution">
    <text evidence="12">The sequence shown here is derived from an EMBL/GenBank/DDBJ whole genome shotgun (WGS) entry which is preliminary data.</text>
</comment>
<keyword evidence="3 11" id="KW-0813">Transport</keyword>
<evidence type="ECO:0000256" key="3">
    <source>
        <dbReference type="ARBA" id="ARBA00022448"/>
    </source>
</evidence>
<comment type="subcellular location">
    <subcellularLocation>
        <location evidence="1">Mitochondrion inner membrane</location>
        <topology evidence="1">Multi-pass membrane protein</topology>
    </subcellularLocation>
</comment>
<gene>
    <name evidence="12" type="ORF">EB796_005767</name>
</gene>
<evidence type="ECO:0000256" key="11">
    <source>
        <dbReference type="RuleBase" id="RU000488"/>
    </source>
</evidence>